<accession>A0ABM7T239</accession>
<dbReference type="Proteomes" id="UP000826012">
    <property type="component" value="Chromosome"/>
</dbReference>
<organism evidence="2 3">
    <name type="scientific">Mycobacterium senriense</name>
    <dbReference type="NCBI Taxonomy" id="2775496"/>
    <lineage>
        <taxon>Bacteria</taxon>
        <taxon>Bacillati</taxon>
        <taxon>Actinomycetota</taxon>
        <taxon>Actinomycetes</taxon>
        <taxon>Mycobacteriales</taxon>
        <taxon>Mycobacteriaceae</taxon>
        <taxon>Mycobacterium</taxon>
        <taxon>Mycobacterium avium complex (MAC)</taxon>
    </lineage>
</organism>
<proteinExistence type="predicted"/>
<evidence type="ECO:0000313" key="3">
    <source>
        <dbReference type="Proteomes" id="UP000826012"/>
    </source>
</evidence>
<name>A0ABM7T239_9MYCO</name>
<gene>
    <name evidence="2" type="ORF">MTY59_46060</name>
</gene>
<keyword evidence="3" id="KW-1185">Reference proteome</keyword>
<evidence type="ECO:0000313" key="2">
    <source>
        <dbReference type="EMBL" id="BCZ24751.1"/>
    </source>
</evidence>
<protein>
    <submittedName>
        <fullName evidence="2">Uncharacterized protein</fullName>
    </submittedName>
</protein>
<feature type="region of interest" description="Disordered" evidence="1">
    <location>
        <begin position="1"/>
        <end position="28"/>
    </location>
</feature>
<dbReference type="EMBL" id="AP024828">
    <property type="protein sequence ID" value="BCZ24751.1"/>
    <property type="molecule type" value="Genomic_DNA"/>
</dbReference>
<sequence>MIYERKSRRPGQVSAASKPLEDCQQHSGVAGWERRRRAARRVEPRDCGCSDPWTHRCTDRSPSDRMVEAGRDAALHLLADGYVPLLKADVLQSLSRRGGDDRRLAELLFEAAGGKIA</sequence>
<evidence type="ECO:0000256" key="1">
    <source>
        <dbReference type="SAM" id="MobiDB-lite"/>
    </source>
</evidence>
<reference evidence="2 3" key="1">
    <citation type="submission" date="2021-07" db="EMBL/GenBank/DDBJ databases">
        <title>Complete genome sequence of nontuberculous Mycobacterium sp. TY59.</title>
        <authorList>
            <person name="Fukushima K."/>
        </authorList>
    </citation>
    <scope>NUCLEOTIDE SEQUENCE [LARGE SCALE GENOMIC DNA]</scope>
    <source>
        <strain evidence="2 3">TY59</strain>
    </source>
</reference>